<protein>
    <submittedName>
        <fullName evidence="2">Uncharacterized protein</fullName>
    </submittedName>
</protein>
<accession>A0AAW0A738</accession>
<dbReference type="AlphaFoldDB" id="A0AAW0A738"/>
<dbReference type="Proteomes" id="UP001362999">
    <property type="component" value="Unassembled WGS sequence"/>
</dbReference>
<evidence type="ECO:0000313" key="3">
    <source>
        <dbReference type="Proteomes" id="UP001362999"/>
    </source>
</evidence>
<proteinExistence type="predicted"/>
<name>A0AAW0A738_9AGAR</name>
<reference evidence="2 3" key="1">
    <citation type="journal article" date="2024" name="J Genomics">
        <title>Draft genome sequencing and assembly of Favolaschia claudopus CIRM-BRFM 2984 isolated from oak limbs.</title>
        <authorList>
            <person name="Navarro D."/>
            <person name="Drula E."/>
            <person name="Chaduli D."/>
            <person name="Cazenave R."/>
            <person name="Ahrendt S."/>
            <person name="Wang J."/>
            <person name="Lipzen A."/>
            <person name="Daum C."/>
            <person name="Barry K."/>
            <person name="Grigoriev I.V."/>
            <person name="Favel A."/>
            <person name="Rosso M.N."/>
            <person name="Martin F."/>
        </authorList>
    </citation>
    <scope>NUCLEOTIDE SEQUENCE [LARGE SCALE GENOMIC DNA]</scope>
    <source>
        <strain evidence="2 3">CIRM-BRFM 2984</strain>
    </source>
</reference>
<keyword evidence="3" id="KW-1185">Reference proteome</keyword>
<feature type="region of interest" description="Disordered" evidence="1">
    <location>
        <begin position="83"/>
        <end position="104"/>
    </location>
</feature>
<evidence type="ECO:0000256" key="1">
    <source>
        <dbReference type="SAM" id="MobiDB-lite"/>
    </source>
</evidence>
<feature type="region of interest" description="Disordered" evidence="1">
    <location>
        <begin position="201"/>
        <end position="220"/>
    </location>
</feature>
<organism evidence="2 3">
    <name type="scientific">Favolaschia claudopus</name>
    <dbReference type="NCBI Taxonomy" id="2862362"/>
    <lineage>
        <taxon>Eukaryota</taxon>
        <taxon>Fungi</taxon>
        <taxon>Dikarya</taxon>
        <taxon>Basidiomycota</taxon>
        <taxon>Agaricomycotina</taxon>
        <taxon>Agaricomycetes</taxon>
        <taxon>Agaricomycetidae</taxon>
        <taxon>Agaricales</taxon>
        <taxon>Marasmiineae</taxon>
        <taxon>Mycenaceae</taxon>
        <taxon>Favolaschia</taxon>
    </lineage>
</organism>
<feature type="compositionally biased region" description="Polar residues" evidence="1">
    <location>
        <begin position="84"/>
        <end position="104"/>
    </location>
</feature>
<evidence type="ECO:0000313" key="2">
    <source>
        <dbReference type="EMBL" id="KAK7001476.1"/>
    </source>
</evidence>
<sequence length="247" mass="27776">MRPKKAGKTALLYPASQYDDLSLAEVRTRYSWPRISNAYPPSSSSRITREHISKQRALRIKGDKLDWATHQSNVAMRSRVADISQPTTKSYPESTIRLPNTKASMPNEDRATAAAADWSIQKRIPGGPLRRRQKGCVWAKGRREQEKDDSGECMRVEGEDGIQGPAVGTGPSIQDLCQTSYRRLPPVRTGQRVLYLQWQHTRRKRSRGANGRGEEDTNTSIASFALKVTKITRDDGPESQQQALSVW</sequence>
<comment type="caution">
    <text evidence="2">The sequence shown here is derived from an EMBL/GenBank/DDBJ whole genome shotgun (WGS) entry which is preliminary data.</text>
</comment>
<dbReference type="EMBL" id="JAWWNJ010000083">
    <property type="protein sequence ID" value="KAK7001476.1"/>
    <property type="molecule type" value="Genomic_DNA"/>
</dbReference>
<gene>
    <name evidence="2" type="ORF">R3P38DRAFT_2795998</name>
</gene>